<proteinExistence type="predicted"/>
<feature type="region of interest" description="Disordered" evidence="1">
    <location>
        <begin position="1"/>
        <end position="85"/>
    </location>
</feature>
<comment type="caution">
    <text evidence="2">The sequence shown here is derived from an EMBL/GenBank/DDBJ whole genome shotgun (WGS) entry which is preliminary data.</text>
</comment>
<evidence type="ECO:0000313" key="2">
    <source>
        <dbReference type="EMBL" id="KAF5377999.1"/>
    </source>
</evidence>
<protein>
    <submittedName>
        <fullName evidence="2">Uncharacterized protein</fullName>
    </submittedName>
</protein>
<dbReference type="Proteomes" id="UP000518752">
    <property type="component" value="Unassembled WGS sequence"/>
</dbReference>
<sequence length="353" mass="40328">MGPPPPSSTLTSSKIDSSSSSSSSSCCSSTPPPSQTMARNAAAPSSVVEPRSRVLFAHDNERPRNRLSSMSLFKGPPPTTPSYATPRLMPFKFKDKPLPSLPAPRHRRRTSNIRDYMPPSASRSSWSGMPYSQFERRMRYYTSEGTSPEELSKKDIERLKELLLLLIGEMNTRRASLGLPMWSVPTRNLELMRHVCIAFFGGDDGNGDGGVFHEGKRIQIPKVKMSDDGRGYVIDYDTMEREWELDEQLMDVPLIDISTKEEREAAEKKREELAYLWKPEEKRKGKGKGKGKKTKHLETKRERLEREYKRKHSFSTVRKWFGILGVKRRRSARRGNSARPLVGAKKAFRFYRL</sequence>
<dbReference type="AlphaFoldDB" id="A0A8H5H7B9"/>
<feature type="compositionally biased region" description="Low complexity" evidence="1">
    <location>
        <begin position="8"/>
        <end position="29"/>
    </location>
</feature>
<dbReference type="EMBL" id="JAACJN010000080">
    <property type="protein sequence ID" value="KAF5377999.1"/>
    <property type="molecule type" value="Genomic_DNA"/>
</dbReference>
<dbReference type="OrthoDB" id="2927948at2759"/>
<organism evidence="2 3">
    <name type="scientific">Collybiopsis confluens</name>
    <dbReference type="NCBI Taxonomy" id="2823264"/>
    <lineage>
        <taxon>Eukaryota</taxon>
        <taxon>Fungi</taxon>
        <taxon>Dikarya</taxon>
        <taxon>Basidiomycota</taxon>
        <taxon>Agaricomycotina</taxon>
        <taxon>Agaricomycetes</taxon>
        <taxon>Agaricomycetidae</taxon>
        <taxon>Agaricales</taxon>
        <taxon>Marasmiineae</taxon>
        <taxon>Omphalotaceae</taxon>
        <taxon>Collybiopsis</taxon>
    </lineage>
</organism>
<keyword evidence="3" id="KW-1185">Reference proteome</keyword>
<feature type="compositionally biased region" description="Basic and acidic residues" evidence="1">
    <location>
        <begin position="50"/>
        <end position="64"/>
    </location>
</feature>
<reference evidence="2 3" key="1">
    <citation type="journal article" date="2020" name="ISME J.">
        <title>Uncovering the hidden diversity of litter-decomposition mechanisms in mushroom-forming fungi.</title>
        <authorList>
            <person name="Floudas D."/>
            <person name="Bentzer J."/>
            <person name="Ahren D."/>
            <person name="Johansson T."/>
            <person name="Persson P."/>
            <person name="Tunlid A."/>
        </authorList>
    </citation>
    <scope>NUCLEOTIDE SEQUENCE [LARGE SCALE GENOMIC DNA]</scope>
    <source>
        <strain evidence="2 3">CBS 406.79</strain>
    </source>
</reference>
<evidence type="ECO:0000313" key="3">
    <source>
        <dbReference type="Proteomes" id="UP000518752"/>
    </source>
</evidence>
<gene>
    <name evidence="2" type="ORF">D9757_009841</name>
</gene>
<evidence type="ECO:0000256" key="1">
    <source>
        <dbReference type="SAM" id="MobiDB-lite"/>
    </source>
</evidence>
<accession>A0A8H5H7B9</accession>
<name>A0A8H5H7B9_9AGAR</name>